<feature type="domain" description="DDH" evidence="1">
    <location>
        <begin position="80"/>
        <end position="206"/>
    </location>
</feature>
<dbReference type="InterPro" id="IPR001667">
    <property type="entry name" value="DDH_dom"/>
</dbReference>
<dbReference type="InterPro" id="IPR038763">
    <property type="entry name" value="DHH_sf"/>
</dbReference>
<dbReference type="InterPro" id="IPR051673">
    <property type="entry name" value="SSDNA_exonuclease_RecJ"/>
</dbReference>
<gene>
    <name evidence="2" type="ORF">METZ01_LOCUS309906</name>
</gene>
<feature type="non-terminal residue" evidence="2">
    <location>
        <position position="225"/>
    </location>
</feature>
<dbReference type="SUPFAM" id="SSF64182">
    <property type="entry name" value="DHH phosphoesterases"/>
    <property type="match status" value="1"/>
</dbReference>
<protein>
    <recommendedName>
        <fullName evidence="1">DDH domain-containing protein</fullName>
    </recommendedName>
</protein>
<accession>A0A382NBB7</accession>
<dbReference type="Gene3D" id="3.90.1640.30">
    <property type="match status" value="1"/>
</dbReference>
<dbReference type="PANTHER" id="PTHR30255:SF2">
    <property type="entry name" value="SINGLE-STRANDED-DNA-SPECIFIC EXONUCLEASE RECJ"/>
    <property type="match status" value="1"/>
</dbReference>
<proteinExistence type="predicted"/>
<dbReference type="EMBL" id="UINC01098494">
    <property type="protein sequence ID" value="SVC57052.1"/>
    <property type="molecule type" value="Genomic_DNA"/>
</dbReference>
<name>A0A382NBB7_9ZZZZ</name>
<organism evidence="2">
    <name type="scientific">marine metagenome</name>
    <dbReference type="NCBI Taxonomy" id="408172"/>
    <lineage>
        <taxon>unclassified sequences</taxon>
        <taxon>metagenomes</taxon>
        <taxon>ecological metagenomes</taxon>
    </lineage>
</organism>
<evidence type="ECO:0000259" key="1">
    <source>
        <dbReference type="Pfam" id="PF01368"/>
    </source>
</evidence>
<sequence>MISPERLSRRVIKRRSVPRELECALPDDLHPVLRRVFASRQVSSSELDLSLAAMIPVGRLAGASESAELLAAARQQQDHVMVLGDFDADGATATALMMTCLRKFGFTYVSYLVPDRFRYGYGLSPEIAELAAQQRPSVIITVDNGISSHEGVERCCQLGIKVIVTDHHLPGLELPSAQIIVNPNLPDSEFPSKNLCGVGVAFYVAAALGRLLADQEVISTAHARQ</sequence>
<evidence type="ECO:0000313" key="2">
    <source>
        <dbReference type="EMBL" id="SVC57052.1"/>
    </source>
</evidence>
<dbReference type="PANTHER" id="PTHR30255">
    <property type="entry name" value="SINGLE-STRANDED-DNA-SPECIFIC EXONUCLEASE RECJ"/>
    <property type="match status" value="1"/>
</dbReference>
<reference evidence="2" key="1">
    <citation type="submission" date="2018-05" db="EMBL/GenBank/DDBJ databases">
        <authorList>
            <person name="Lanie J.A."/>
            <person name="Ng W.-L."/>
            <person name="Kazmierczak K.M."/>
            <person name="Andrzejewski T.M."/>
            <person name="Davidsen T.M."/>
            <person name="Wayne K.J."/>
            <person name="Tettelin H."/>
            <person name="Glass J.I."/>
            <person name="Rusch D."/>
            <person name="Podicherti R."/>
            <person name="Tsui H.-C.T."/>
            <person name="Winkler M.E."/>
        </authorList>
    </citation>
    <scope>NUCLEOTIDE SEQUENCE</scope>
</reference>
<dbReference type="AlphaFoldDB" id="A0A382NBB7"/>
<dbReference type="Pfam" id="PF01368">
    <property type="entry name" value="DHH"/>
    <property type="match status" value="1"/>
</dbReference>
<dbReference type="GO" id="GO:0004527">
    <property type="term" value="F:exonuclease activity"/>
    <property type="evidence" value="ECO:0007669"/>
    <property type="project" value="UniProtKB-KW"/>
</dbReference>